<dbReference type="RefSeq" id="WP_344965781.1">
    <property type="nucleotide sequence ID" value="NZ_BAABDS010000046.1"/>
</dbReference>
<dbReference type="Proteomes" id="UP001501479">
    <property type="component" value="Unassembled WGS sequence"/>
</dbReference>
<accession>A0ABP7EP61</accession>
<gene>
    <name evidence="1" type="ORF">GCM10022421_32150</name>
</gene>
<reference evidence="2" key="1">
    <citation type="journal article" date="2019" name="Int. J. Syst. Evol. Microbiol.">
        <title>The Global Catalogue of Microorganisms (GCM) 10K type strain sequencing project: providing services to taxonomists for standard genome sequencing and annotation.</title>
        <authorList>
            <consortium name="The Broad Institute Genomics Platform"/>
            <consortium name="The Broad Institute Genome Sequencing Center for Infectious Disease"/>
            <person name="Wu L."/>
            <person name="Ma J."/>
        </authorList>
    </citation>
    <scope>NUCLEOTIDE SEQUENCE [LARGE SCALE GENOMIC DNA]</scope>
    <source>
        <strain evidence="2">JCM 17329</strain>
    </source>
</reference>
<sequence>MDTDALLIELIEALQRQTAVIADQAEAINRMATSNERLADSNQQLIAAMAEMDAQEANDADMPQATYLDGTPC</sequence>
<proteinExistence type="predicted"/>
<evidence type="ECO:0000313" key="2">
    <source>
        <dbReference type="Proteomes" id="UP001501479"/>
    </source>
</evidence>
<keyword evidence="2" id="KW-1185">Reference proteome</keyword>
<evidence type="ECO:0000313" key="1">
    <source>
        <dbReference type="EMBL" id="GAA3721197.1"/>
    </source>
</evidence>
<organism evidence="1 2">
    <name type="scientific">Oceanisphaera sediminis</name>
    <dbReference type="NCBI Taxonomy" id="981381"/>
    <lineage>
        <taxon>Bacteria</taxon>
        <taxon>Pseudomonadati</taxon>
        <taxon>Pseudomonadota</taxon>
        <taxon>Gammaproteobacteria</taxon>
        <taxon>Aeromonadales</taxon>
        <taxon>Aeromonadaceae</taxon>
        <taxon>Oceanisphaera</taxon>
    </lineage>
</organism>
<dbReference type="EMBL" id="BAABDS010000046">
    <property type="protein sequence ID" value="GAA3721197.1"/>
    <property type="molecule type" value="Genomic_DNA"/>
</dbReference>
<comment type="caution">
    <text evidence="1">The sequence shown here is derived from an EMBL/GenBank/DDBJ whole genome shotgun (WGS) entry which is preliminary data.</text>
</comment>
<evidence type="ECO:0008006" key="3">
    <source>
        <dbReference type="Google" id="ProtNLM"/>
    </source>
</evidence>
<protein>
    <recommendedName>
        <fullName evidence="3">SlyX protein</fullName>
    </recommendedName>
</protein>
<name>A0ABP7EP61_9GAMM</name>